<dbReference type="PANTHER" id="PTHR43135">
    <property type="entry name" value="ALPHA-D-RIBOSE 1-METHYLPHOSPHONATE 5-TRIPHOSPHATE DIPHOSPHATASE"/>
    <property type="match status" value="1"/>
</dbReference>
<dbReference type="EMBL" id="FXTN01000007">
    <property type="protein sequence ID" value="SMO79446.1"/>
    <property type="molecule type" value="Genomic_DNA"/>
</dbReference>
<name>A0A521E673_9SPHI</name>
<sequence length="463" mass="50057">MNLIFMTSKGLYNSLLTVSLAAFLLASCKSGNKTSLSADAILLQDVTLIDGNGGAPLEHTDILIQGDTIAEIGKNLDTAGFKVLNLSGKTIMPALISAHVHVGTLKGTTTKSVNYTRENILAQLKKYEDYGVGTIQVMGTDRPLLFSSGLRDSAMNGQLPGARMFSAGYGFGVPENAPPVDFGMDQVYRPTSAAQVPSEMDSLAKLKPSVVKMWVDDFGGKFKKMDPAIYQAIITEAHKHHIRVASHLYYLADARKLVADGLNIMGHSIRDSVIDDALIAQMKAKGVAYIPTLSLDEYAYIYARKPEWINDEFFKASLEPGVYEMITSKKYQDDLKNSPAYARSVAAYETALRNVKKLYLAGVLVAMGTDSGATPVRAQGFSEHLELELMVQAGLSPIQAISVATKNGAQLLQIAGKYGTLEKGKVADLIILKNNPLTDIKNTRGIEAVYKAGKEVSKGPLNK</sequence>
<proteinExistence type="predicted"/>
<dbReference type="SUPFAM" id="SSF51338">
    <property type="entry name" value="Composite domain of metallo-dependent hydrolases"/>
    <property type="match status" value="1"/>
</dbReference>
<dbReference type="GO" id="GO:0016810">
    <property type="term" value="F:hydrolase activity, acting on carbon-nitrogen (but not peptide) bonds"/>
    <property type="evidence" value="ECO:0007669"/>
    <property type="project" value="InterPro"/>
</dbReference>
<evidence type="ECO:0000313" key="3">
    <source>
        <dbReference type="EMBL" id="SMO79446.1"/>
    </source>
</evidence>
<dbReference type="AlphaFoldDB" id="A0A521E673"/>
<dbReference type="InterPro" id="IPR032466">
    <property type="entry name" value="Metal_Hydrolase"/>
</dbReference>
<dbReference type="Pfam" id="PF01979">
    <property type="entry name" value="Amidohydro_1"/>
    <property type="match status" value="1"/>
</dbReference>
<reference evidence="3 4" key="1">
    <citation type="submission" date="2017-05" db="EMBL/GenBank/DDBJ databases">
        <authorList>
            <person name="Varghese N."/>
            <person name="Submissions S."/>
        </authorList>
    </citation>
    <scope>NUCLEOTIDE SEQUENCE [LARGE SCALE GENOMIC DNA]</scope>
    <source>
        <strain evidence="3 4">DSM 19036</strain>
    </source>
</reference>
<keyword evidence="1" id="KW-0732">Signal</keyword>
<dbReference type="PANTHER" id="PTHR43135:SF3">
    <property type="entry name" value="ALPHA-D-RIBOSE 1-METHYLPHOSPHONATE 5-TRIPHOSPHATE DIPHOSPHATASE"/>
    <property type="match status" value="1"/>
</dbReference>
<feature type="signal peptide" evidence="1">
    <location>
        <begin position="1"/>
        <end position="21"/>
    </location>
</feature>
<evidence type="ECO:0000256" key="1">
    <source>
        <dbReference type="SAM" id="SignalP"/>
    </source>
</evidence>
<dbReference type="InterPro" id="IPR006680">
    <property type="entry name" value="Amidohydro-rel"/>
</dbReference>
<dbReference type="Gene3D" id="2.30.40.10">
    <property type="entry name" value="Urease, subunit C, domain 1"/>
    <property type="match status" value="1"/>
</dbReference>
<evidence type="ECO:0000313" key="4">
    <source>
        <dbReference type="Proteomes" id="UP000320300"/>
    </source>
</evidence>
<dbReference type="Proteomes" id="UP000320300">
    <property type="component" value="Unassembled WGS sequence"/>
</dbReference>
<accession>A0A521E673</accession>
<evidence type="ECO:0000259" key="2">
    <source>
        <dbReference type="Pfam" id="PF01979"/>
    </source>
</evidence>
<dbReference type="InterPro" id="IPR011059">
    <property type="entry name" value="Metal-dep_hydrolase_composite"/>
</dbReference>
<organism evidence="3 4">
    <name type="scientific">Pedobacter westerhofensis</name>
    <dbReference type="NCBI Taxonomy" id="425512"/>
    <lineage>
        <taxon>Bacteria</taxon>
        <taxon>Pseudomonadati</taxon>
        <taxon>Bacteroidota</taxon>
        <taxon>Sphingobacteriia</taxon>
        <taxon>Sphingobacteriales</taxon>
        <taxon>Sphingobacteriaceae</taxon>
        <taxon>Pedobacter</taxon>
    </lineage>
</organism>
<dbReference type="RefSeq" id="WP_246101532.1">
    <property type="nucleotide sequence ID" value="NZ_CBCSJO010000007.1"/>
</dbReference>
<keyword evidence="4" id="KW-1185">Reference proteome</keyword>
<gene>
    <name evidence="3" type="ORF">SAMN06265348_10783</name>
</gene>
<feature type="domain" description="Amidohydrolase-related" evidence="2">
    <location>
        <begin position="90"/>
        <end position="456"/>
    </location>
</feature>
<dbReference type="Gene3D" id="3.20.20.140">
    <property type="entry name" value="Metal-dependent hydrolases"/>
    <property type="match status" value="1"/>
</dbReference>
<dbReference type="InterPro" id="IPR051781">
    <property type="entry name" value="Metallo-dep_Hydrolase"/>
</dbReference>
<feature type="chain" id="PRO_5021910793" evidence="1">
    <location>
        <begin position="22"/>
        <end position="463"/>
    </location>
</feature>
<protein>
    <submittedName>
        <fullName evidence="3">Imidazolonepropionase</fullName>
    </submittedName>
</protein>
<dbReference type="SUPFAM" id="SSF51556">
    <property type="entry name" value="Metallo-dependent hydrolases"/>
    <property type="match status" value="1"/>
</dbReference>